<dbReference type="EMBL" id="JAOWRF010000235">
    <property type="protein sequence ID" value="MCV3215020.1"/>
    <property type="molecule type" value="Genomic_DNA"/>
</dbReference>
<accession>A0ABT3B197</accession>
<protein>
    <submittedName>
        <fullName evidence="1">Uncharacterized protein</fullName>
    </submittedName>
</protein>
<sequence>MNYQKLDAPLSMALKDVENTEEHSLQVFIHTKPVSNAETTALENLGVSGVTNGKEVFTATLSPSAISQLSDLPWVEHVKLSQTLHLANQHYGMKRVSLL</sequence>
<evidence type="ECO:0000313" key="2">
    <source>
        <dbReference type="Proteomes" id="UP001526143"/>
    </source>
</evidence>
<dbReference type="Proteomes" id="UP001526143">
    <property type="component" value="Unassembled WGS sequence"/>
</dbReference>
<reference evidence="1 2" key="1">
    <citation type="submission" date="2022-10" db="EMBL/GenBank/DDBJ databases">
        <title>Identification of biosynthetic pathway for the production of the potent trypsin inhibitor radiosumin.</title>
        <authorList>
            <person name="Fewer D.P."/>
            <person name="Delbaje E."/>
            <person name="Ouyang X."/>
            <person name="Agostino P.D."/>
            <person name="Wahlsten M."/>
            <person name="Jokela J."/>
            <person name="Permi P."/>
            <person name="Haapaniemi E."/>
            <person name="Koistinen H."/>
        </authorList>
    </citation>
    <scope>NUCLEOTIDE SEQUENCE [LARGE SCALE GENOMIC DNA]</scope>
    <source>
        <strain evidence="1 2">NIES-515</strain>
    </source>
</reference>
<proteinExistence type="predicted"/>
<keyword evidence="2" id="KW-1185">Reference proteome</keyword>
<name>A0ABT3B197_9CYAN</name>
<evidence type="ECO:0000313" key="1">
    <source>
        <dbReference type="EMBL" id="MCV3215020.1"/>
    </source>
</evidence>
<organism evidence="1 2">
    <name type="scientific">Plectonema radiosum NIES-515</name>
    <dbReference type="NCBI Taxonomy" id="2986073"/>
    <lineage>
        <taxon>Bacteria</taxon>
        <taxon>Bacillati</taxon>
        <taxon>Cyanobacteriota</taxon>
        <taxon>Cyanophyceae</taxon>
        <taxon>Oscillatoriophycideae</taxon>
        <taxon>Oscillatoriales</taxon>
        <taxon>Microcoleaceae</taxon>
        <taxon>Plectonema</taxon>
    </lineage>
</organism>
<gene>
    <name evidence="1" type="ORF">OGM63_16115</name>
</gene>
<comment type="caution">
    <text evidence="1">The sequence shown here is derived from an EMBL/GenBank/DDBJ whole genome shotgun (WGS) entry which is preliminary data.</text>
</comment>